<accession>A0A242JXK3</accession>
<keyword evidence="1" id="KW-0812">Transmembrane</keyword>
<dbReference type="PANTHER" id="PTHR43738">
    <property type="entry name" value="ABC TRANSPORTER, MEMBRANE PROTEIN"/>
    <property type="match status" value="1"/>
</dbReference>
<evidence type="ECO:0000256" key="1">
    <source>
        <dbReference type="SAM" id="Phobius"/>
    </source>
</evidence>
<dbReference type="OrthoDB" id="9812886at2"/>
<reference evidence="3" key="2">
    <citation type="submission" date="2017-05" db="EMBL/GenBank/DDBJ databases">
        <authorList>
            <consortium name="The Broad Institute Genomics Platform"/>
            <consortium name="The Broad Institute Genomic Center for Infectious Diseases"/>
            <person name="Earl A."/>
            <person name="Manson A."/>
            <person name="Schwartman J."/>
            <person name="Gilmore M."/>
            <person name="Abouelleil A."/>
            <person name="Cao P."/>
            <person name="Chapman S."/>
            <person name="Cusick C."/>
            <person name="Shea T."/>
            <person name="Young S."/>
            <person name="Neafsey D."/>
            <person name="Nusbaum C."/>
            <person name="Birren B."/>
        </authorList>
    </citation>
    <scope>NUCLEOTIDE SEQUENCE</scope>
    <source>
        <strain evidence="3">9E7_DIV0242</strain>
    </source>
</reference>
<organism evidence="2">
    <name type="scientific">Candidatus Enterococcus clewellii</name>
    <dbReference type="NCBI Taxonomy" id="1834193"/>
    <lineage>
        <taxon>Bacteria</taxon>
        <taxon>Bacillati</taxon>
        <taxon>Bacillota</taxon>
        <taxon>Bacilli</taxon>
        <taxon>Lactobacillales</taxon>
        <taxon>Enterococcaceae</taxon>
        <taxon>Enterococcus</taxon>
    </lineage>
</organism>
<evidence type="ECO:0000313" key="4">
    <source>
        <dbReference type="Proteomes" id="UP000195141"/>
    </source>
</evidence>
<protein>
    <recommendedName>
        <fullName evidence="5">ABC3 transporter permease protein domain-containing protein</fullName>
    </recommendedName>
</protein>
<reference evidence="2" key="1">
    <citation type="submission" date="2017-05" db="EMBL/GenBank/DDBJ databases">
        <title>The Genome Sequence of Enterococcus sp. 9E7_DIV0242.</title>
        <authorList>
            <consortium name="The Broad Institute Genomics Platform"/>
            <consortium name="The Broad Institute Genomic Center for Infectious Diseases"/>
            <person name="Earl A."/>
            <person name="Manson A."/>
            <person name="Schwartman J."/>
            <person name="Gilmore M."/>
            <person name="Abouelleil A."/>
            <person name="Cao P."/>
            <person name="Chapman S."/>
            <person name="Cusick C."/>
            <person name="Shea T."/>
            <person name="Young S."/>
            <person name="Neafsey D."/>
            <person name="Nusbaum C."/>
            <person name="Birren B."/>
        </authorList>
    </citation>
    <scope>NUCLEOTIDE SEQUENCE [LARGE SCALE GENOMIC DNA]</scope>
    <source>
        <strain evidence="2">9E7_DIV0242</strain>
    </source>
</reference>
<evidence type="ECO:0000313" key="2">
    <source>
        <dbReference type="EMBL" id="OTP09849.1"/>
    </source>
</evidence>
<reference evidence="3" key="3">
    <citation type="submission" date="2024-03" db="EMBL/GenBank/DDBJ databases">
        <title>The Genome Sequence of Enterococcus sp. DIV0242b.</title>
        <authorList>
            <consortium name="The Broad Institute Genomics Platform"/>
            <consortium name="The Broad Institute Microbial Omics Core"/>
            <consortium name="The Broad Institute Genomic Center for Infectious Diseases"/>
            <person name="Earl A."/>
            <person name="Manson A."/>
            <person name="Gilmore M."/>
            <person name="Schwartman J."/>
            <person name="Shea T."/>
            <person name="Abouelleil A."/>
            <person name="Cao P."/>
            <person name="Chapman S."/>
            <person name="Cusick C."/>
            <person name="Young S."/>
            <person name="Neafsey D."/>
            <person name="Nusbaum C."/>
            <person name="Birren B."/>
        </authorList>
    </citation>
    <scope>NUCLEOTIDE SEQUENCE</scope>
    <source>
        <strain evidence="3">9E7_DIV0242</strain>
    </source>
</reference>
<name>A0A242JXK3_9ENTE</name>
<keyword evidence="1" id="KW-1133">Transmembrane helix</keyword>
<dbReference type="Proteomes" id="UP000195141">
    <property type="component" value="Chromosome"/>
</dbReference>
<gene>
    <name evidence="3" type="ORF">A5888_003611</name>
    <name evidence="2" type="ORF">A5888_004045</name>
</gene>
<dbReference type="EMBL" id="CP147247">
    <property type="protein sequence ID" value="WYJ91843.1"/>
    <property type="molecule type" value="Genomic_DNA"/>
</dbReference>
<feature type="transmembrane region" description="Helical" evidence="1">
    <location>
        <begin position="18"/>
        <end position="36"/>
    </location>
</feature>
<feature type="transmembrane region" description="Helical" evidence="1">
    <location>
        <begin position="387"/>
        <end position="405"/>
    </location>
</feature>
<sequence length="419" mass="47263">MQLLKHAYFSLKHNKLQWLLKFLFLFLYLNLVFSLIDSIHGLKKEIQKSQRNYAAQVQLFPVSEQAVPLTYQQLEDYGKSKYVDCVEHDGFLYLAPTDPQTTVHSQEEVSSSVGGMIHVLPQAEIDNKVKLQGVDRLKLGANECLISQQYADMQQVSIGETISFDNGQAQVDFVVKGIYDTEETESFGPDIYTTIEALKSGNPELYKQVQWYSIYHLVDQSMFDDFWSELKEKGVTDQYQLVSNEEYYQEETVFLSETLKKSGYGLLGVVLLGVVPLYALTKIFRKRQLTEIGFLYSMGISRIKLAGIYIGNNLLLLLVTGCLAMVSVNGYLSSFAQLLLSSTQKLLNAQTVDFFSTNNFSVVTSITAPIAPITEISVQSSFSIEKVALIMVIVIILSISAVNEIRRFQLSNQLMEETA</sequence>
<dbReference type="AlphaFoldDB" id="A0A242JXK3"/>
<proteinExistence type="predicted"/>
<feature type="transmembrane region" description="Helical" evidence="1">
    <location>
        <begin position="305"/>
        <end position="332"/>
    </location>
</feature>
<keyword evidence="4" id="KW-1185">Reference proteome</keyword>
<evidence type="ECO:0008006" key="5">
    <source>
        <dbReference type="Google" id="ProtNLM"/>
    </source>
</evidence>
<dbReference type="RefSeq" id="WP_086351009.1">
    <property type="nucleotide sequence ID" value="NZ_CP147247.1"/>
</dbReference>
<dbReference type="InterPro" id="IPR051125">
    <property type="entry name" value="ABC-4/HrtB_transporter"/>
</dbReference>
<feature type="transmembrane region" description="Helical" evidence="1">
    <location>
        <begin position="264"/>
        <end position="284"/>
    </location>
</feature>
<dbReference type="EMBL" id="NGMM01000009">
    <property type="protein sequence ID" value="OTP09849.1"/>
    <property type="molecule type" value="Genomic_DNA"/>
</dbReference>
<keyword evidence="1" id="KW-0472">Membrane</keyword>
<evidence type="ECO:0000313" key="3">
    <source>
        <dbReference type="EMBL" id="WYJ91843.1"/>
    </source>
</evidence>
<dbReference type="PANTHER" id="PTHR43738:SF2">
    <property type="entry name" value="ABC TRANSPORTER PERMEASE"/>
    <property type="match status" value="1"/>
</dbReference>